<proteinExistence type="predicted"/>
<accession>A0A1Y5FDV1</accession>
<dbReference type="PROSITE" id="PS51257">
    <property type="entry name" value="PROKAR_LIPOPROTEIN"/>
    <property type="match status" value="1"/>
</dbReference>
<dbReference type="SUPFAM" id="SSF56300">
    <property type="entry name" value="Metallo-dependent phosphatases"/>
    <property type="match status" value="1"/>
</dbReference>
<name>A0A1Y5FDV1_9BACT</name>
<dbReference type="Pfam" id="PF16656">
    <property type="entry name" value="Pur_ac_phosph_N"/>
    <property type="match status" value="1"/>
</dbReference>
<evidence type="ECO:0000259" key="3">
    <source>
        <dbReference type="Pfam" id="PF16656"/>
    </source>
</evidence>
<evidence type="ECO:0000313" key="4">
    <source>
        <dbReference type="EMBL" id="OUR96772.1"/>
    </source>
</evidence>
<reference evidence="5" key="1">
    <citation type="journal article" date="2017" name="Proc. Natl. Acad. Sci. U.S.A.">
        <title>Simulation of Deepwater Horizon oil plume reveals substrate specialization within a complex community of hydrocarbon-degraders.</title>
        <authorList>
            <person name="Hu P."/>
            <person name="Dubinsky E.A."/>
            <person name="Probst A.J."/>
            <person name="Wang J."/>
            <person name="Sieber C.M.K."/>
            <person name="Tom L.M."/>
            <person name="Gardinali P."/>
            <person name="Banfield J.F."/>
            <person name="Atlas R.M."/>
            <person name="Andersen G.L."/>
        </authorList>
    </citation>
    <scope>NUCLEOTIDE SEQUENCE [LARGE SCALE GENOMIC DNA]</scope>
</reference>
<feature type="domain" description="Calcineurin-like phosphoesterase" evidence="2">
    <location>
        <begin position="156"/>
        <end position="312"/>
    </location>
</feature>
<comment type="caution">
    <text evidence="4">The sequence shown here is derived from an EMBL/GenBank/DDBJ whole genome shotgun (WGS) entry which is preliminary data.</text>
</comment>
<dbReference type="PANTHER" id="PTHR22953">
    <property type="entry name" value="ACID PHOSPHATASE RELATED"/>
    <property type="match status" value="1"/>
</dbReference>
<dbReference type="Proteomes" id="UP000196531">
    <property type="component" value="Unassembled WGS sequence"/>
</dbReference>
<dbReference type="InterPro" id="IPR029052">
    <property type="entry name" value="Metallo-depent_PP-like"/>
</dbReference>
<dbReference type="InterPro" id="IPR004843">
    <property type="entry name" value="Calcineurin-like_PHP"/>
</dbReference>
<sequence>MLIRKLAIFLLLVLTSCSGIVAVNGWPWTRDTVSKIRITWSQDPATSMKIIWDTKSASGKKQTLHYGVVDHGRNYREYTNKRRLDSFINYKGMNNAFVHLTNLNPDTKYYFVIRTSKGDLSKRYWFQTMSQSENARLSVVAGGDSRNNRTPRIAANKLVSKLRPHFVLFGGDMTSRDSSGQWEEWFSDWQHTISKDGRITPIIPARGNHERSNESISRLFGTSHGVYYALTFGTNLLRTYTLNSESSVTGNQLTWLKEDLAKNFGVTWKIAQYHKPMRPHTKNKSENDRIYRAWAPLFYKYGVDLVAESDSHTVKSTYPVRPTVKNGNDEGFIRDDVNGTVYVGEGCWGAPLRRNNDDKVWTRASGSFNQFKWMFIDKSGIDLRTIMVDNANEVSALTDSTRFEKPDNLQVWNPKSGNVISLSPRTNAVPL</sequence>
<evidence type="ECO:0000313" key="5">
    <source>
        <dbReference type="Proteomes" id="UP000196531"/>
    </source>
</evidence>
<dbReference type="GO" id="GO:0046872">
    <property type="term" value="F:metal ion binding"/>
    <property type="evidence" value="ECO:0007669"/>
    <property type="project" value="InterPro"/>
</dbReference>
<dbReference type="AlphaFoldDB" id="A0A1Y5FDV1"/>
<dbReference type="SUPFAM" id="SSF49363">
    <property type="entry name" value="Purple acid phosphatase, N-terminal domain"/>
    <property type="match status" value="1"/>
</dbReference>
<dbReference type="GO" id="GO:0003993">
    <property type="term" value="F:acid phosphatase activity"/>
    <property type="evidence" value="ECO:0007669"/>
    <property type="project" value="InterPro"/>
</dbReference>
<dbReference type="Gene3D" id="2.60.40.380">
    <property type="entry name" value="Purple acid phosphatase-like, N-terminal"/>
    <property type="match status" value="1"/>
</dbReference>
<dbReference type="EMBL" id="MAAO01000006">
    <property type="protein sequence ID" value="OUR96772.1"/>
    <property type="molecule type" value="Genomic_DNA"/>
</dbReference>
<evidence type="ECO:0000256" key="1">
    <source>
        <dbReference type="ARBA" id="ARBA00022729"/>
    </source>
</evidence>
<organism evidence="4 5">
    <name type="scientific">Halobacteriovorax marinus</name>
    <dbReference type="NCBI Taxonomy" id="97084"/>
    <lineage>
        <taxon>Bacteria</taxon>
        <taxon>Pseudomonadati</taxon>
        <taxon>Bdellovibrionota</taxon>
        <taxon>Bacteriovoracia</taxon>
        <taxon>Bacteriovoracales</taxon>
        <taxon>Halobacteriovoraceae</taxon>
        <taxon>Halobacteriovorax</taxon>
    </lineage>
</organism>
<dbReference type="InterPro" id="IPR015914">
    <property type="entry name" value="PAPs_N"/>
</dbReference>
<keyword evidence="1" id="KW-0732">Signal</keyword>
<feature type="domain" description="Purple acid phosphatase N-terminal" evidence="3">
    <location>
        <begin position="34"/>
        <end position="128"/>
    </location>
</feature>
<evidence type="ECO:0000259" key="2">
    <source>
        <dbReference type="Pfam" id="PF00149"/>
    </source>
</evidence>
<gene>
    <name evidence="4" type="ORF">A9Q84_10550</name>
</gene>
<dbReference type="InterPro" id="IPR008963">
    <property type="entry name" value="Purple_acid_Pase-like_N"/>
</dbReference>
<dbReference type="Gene3D" id="3.60.21.10">
    <property type="match status" value="1"/>
</dbReference>
<dbReference type="PANTHER" id="PTHR22953:SF153">
    <property type="entry name" value="PURPLE ACID PHOSPHATASE"/>
    <property type="match status" value="1"/>
</dbReference>
<dbReference type="InterPro" id="IPR039331">
    <property type="entry name" value="PAPs-like"/>
</dbReference>
<protein>
    <submittedName>
        <fullName evidence="4">Uncharacterized protein</fullName>
    </submittedName>
</protein>
<dbReference type="Pfam" id="PF00149">
    <property type="entry name" value="Metallophos"/>
    <property type="match status" value="1"/>
</dbReference>